<proteinExistence type="predicted"/>
<reference evidence="2 3" key="1">
    <citation type="journal article" date="2023" name="Mol. Biol. Evol.">
        <title>Genomics of Secondarily Temperate Adaptation in the Only Non-Antarctic Icefish.</title>
        <authorList>
            <person name="Rivera-Colon A.G."/>
            <person name="Rayamajhi N."/>
            <person name="Minhas B.F."/>
            <person name="Madrigal G."/>
            <person name="Bilyk K.T."/>
            <person name="Yoon V."/>
            <person name="Hune M."/>
            <person name="Gregory S."/>
            <person name="Cheng C.H.C."/>
            <person name="Catchen J.M."/>
        </authorList>
    </citation>
    <scope>NUCLEOTIDE SEQUENCE [LARGE SCALE GENOMIC DNA]</scope>
    <source>
        <tissue evidence="2">White muscle</tissue>
    </source>
</reference>
<keyword evidence="3" id="KW-1185">Reference proteome</keyword>
<organism evidence="2 3">
    <name type="scientific">Champsocephalus gunnari</name>
    <name type="common">Mackerel icefish</name>
    <dbReference type="NCBI Taxonomy" id="52237"/>
    <lineage>
        <taxon>Eukaryota</taxon>
        <taxon>Metazoa</taxon>
        <taxon>Chordata</taxon>
        <taxon>Craniata</taxon>
        <taxon>Vertebrata</taxon>
        <taxon>Euteleostomi</taxon>
        <taxon>Actinopterygii</taxon>
        <taxon>Neopterygii</taxon>
        <taxon>Teleostei</taxon>
        <taxon>Neoteleostei</taxon>
        <taxon>Acanthomorphata</taxon>
        <taxon>Eupercaria</taxon>
        <taxon>Perciformes</taxon>
        <taxon>Notothenioidei</taxon>
        <taxon>Channichthyidae</taxon>
        <taxon>Champsocephalus</taxon>
    </lineage>
</organism>
<evidence type="ECO:0000313" key="2">
    <source>
        <dbReference type="EMBL" id="KAK5928533.1"/>
    </source>
</evidence>
<feature type="compositionally biased region" description="Polar residues" evidence="1">
    <location>
        <begin position="96"/>
        <end position="113"/>
    </location>
</feature>
<feature type="region of interest" description="Disordered" evidence="1">
    <location>
        <begin position="1"/>
        <end position="113"/>
    </location>
</feature>
<dbReference type="Proteomes" id="UP001331515">
    <property type="component" value="Unassembled WGS sequence"/>
</dbReference>
<feature type="compositionally biased region" description="Polar residues" evidence="1">
    <location>
        <begin position="21"/>
        <end position="30"/>
    </location>
</feature>
<evidence type="ECO:0000256" key="1">
    <source>
        <dbReference type="SAM" id="MobiDB-lite"/>
    </source>
</evidence>
<feature type="compositionally biased region" description="Basic and acidic residues" evidence="1">
    <location>
        <begin position="83"/>
        <end position="94"/>
    </location>
</feature>
<dbReference type="AlphaFoldDB" id="A0AAN8DXL7"/>
<feature type="compositionally biased region" description="Gly residues" evidence="1">
    <location>
        <begin position="66"/>
        <end position="76"/>
    </location>
</feature>
<comment type="caution">
    <text evidence="2">The sequence shown here is derived from an EMBL/GenBank/DDBJ whole genome shotgun (WGS) entry which is preliminary data.</text>
</comment>
<dbReference type="EMBL" id="JAURVH010001518">
    <property type="protein sequence ID" value="KAK5928533.1"/>
    <property type="molecule type" value="Genomic_DNA"/>
</dbReference>
<evidence type="ECO:0000313" key="3">
    <source>
        <dbReference type="Proteomes" id="UP001331515"/>
    </source>
</evidence>
<gene>
    <name evidence="2" type="ORF">CgunFtcFv8_013587</name>
</gene>
<accession>A0AAN8DXL7</accession>
<feature type="compositionally biased region" description="Polar residues" evidence="1">
    <location>
        <begin position="1"/>
        <end position="11"/>
    </location>
</feature>
<name>A0AAN8DXL7_CHAGU</name>
<protein>
    <submittedName>
        <fullName evidence="2">Uncharacterized protein</fullName>
    </submittedName>
</protein>
<sequence length="113" mass="11781">MKTKQASTPCLQSLEVPPHSCHTQHTQLGGTTPCGWSGLWRGSEPAVGPETRTSSSTLPARLSMSRGGGDEVGGGSSETAQQTEDKTPEGKLLDELSTTTSSPGWTKGQLSLL</sequence>